<evidence type="ECO:0000313" key="18">
    <source>
        <dbReference type="EMBL" id="TQD26673.1"/>
    </source>
</evidence>
<dbReference type="Pfam" id="PF13426">
    <property type="entry name" value="PAS_9"/>
    <property type="match status" value="2"/>
</dbReference>
<dbReference type="InterPro" id="IPR006189">
    <property type="entry name" value="CHASE_dom"/>
</dbReference>
<dbReference type="GO" id="GO:0000155">
    <property type="term" value="F:phosphorelay sensor kinase activity"/>
    <property type="evidence" value="ECO:0007669"/>
    <property type="project" value="InterPro"/>
</dbReference>
<dbReference type="PANTHER" id="PTHR42878:SF15">
    <property type="entry name" value="BACTERIOPHYTOCHROME"/>
    <property type="match status" value="1"/>
</dbReference>
<dbReference type="InterPro" id="IPR036890">
    <property type="entry name" value="HATPase_C_sf"/>
</dbReference>
<accession>A0A7Z8KQ99</accession>
<keyword evidence="5" id="KW-0597">Phosphoprotein</keyword>
<feature type="transmembrane region" description="Helical" evidence="13">
    <location>
        <begin position="21"/>
        <end position="40"/>
    </location>
</feature>
<name>A0A7Z8KQ99_9EURY</name>
<dbReference type="SMART" id="SM00388">
    <property type="entry name" value="HisKA"/>
    <property type="match status" value="1"/>
</dbReference>
<organism evidence="18 19">
    <name type="scientific">Methanolobus vulcani</name>
    <dbReference type="NCBI Taxonomy" id="38026"/>
    <lineage>
        <taxon>Archaea</taxon>
        <taxon>Methanobacteriati</taxon>
        <taxon>Methanobacteriota</taxon>
        <taxon>Stenosarchaea group</taxon>
        <taxon>Methanomicrobia</taxon>
        <taxon>Methanosarcinales</taxon>
        <taxon>Methanosarcinaceae</taxon>
        <taxon>Methanolobus</taxon>
    </lineage>
</organism>
<feature type="domain" description="CHASE" evidence="17">
    <location>
        <begin position="125"/>
        <end position="213"/>
    </location>
</feature>
<comment type="caution">
    <text evidence="18">The sequence shown here is derived from an EMBL/GenBank/DDBJ whole genome shotgun (WGS) entry which is preliminary data.</text>
</comment>
<dbReference type="PROSITE" id="PS50113">
    <property type="entry name" value="PAC"/>
    <property type="match status" value="1"/>
</dbReference>
<dbReference type="SUPFAM" id="SSF47384">
    <property type="entry name" value="Homodimeric domain of signal transducing histidine kinase"/>
    <property type="match status" value="1"/>
</dbReference>
<proteinExistence type="predicted"/>
<dbReference type="SUPFAM" id="SSF55874">
    <property type="entry name" value="ATPase domain of HSP90 chaperone/DNA topoisomerase II/histidine kinase"/>
    <property type="match status" value="1"/>
</dbReference>
<dbReference type="Proteomes" id="UP000319335">
    <property type="component" value="Unassembled WGS sequence"/>
</dbReference>
<dbReference type="PROSITE" id="PS50839">
    <property type="entry name" value="CHASE"/>
    <property type="match status" value="1"/>
</dbReference>
<evidence type="ECO:0000259" key="16">
    <source>
        <dbReference type="PROSITE" id="PS50113"/>
    </source>
</evidence>
<feature type="domain" description="PAS" evidence="15">
    <location>
        <begin position="312"/>
        <end position="382"/>
    </location>
</feature>
<dbReference type="GO" id="GO:0000156">
    <property type="term" value="F:phosphorelay response regulator activity"/>
    <property type="evidence" value="ECO:0007669"/>
    <property type="project" value="TreeGrafter"/>
</dbReference>
<evidence type="ECO:0000256" key="10">
    <source>
        <dbReference type="ARBA" id="ARBA00023012"/>
    </source>
</evidence>
<dbReference type="EC" id="2.7.13.3" evidence="3"/>
<keyword evidence="9" id="KW-0067">ATP-binding</keyword>
<dbReference type="SMART" id="SM01079">
    <property type="entry name" value="CHASE"/>
    <property type="match status" value="1"/>
</dbReference>
<evidence type="ECO:0000256" key="4">
    <source>
        <dbReference type="ARBA" id="ARBA00022475"/>
    </source>
</evidence>
<dbReference type="PANTHER" id="PTHR42878">
    <property type="entry name" value="TWO-COMPONENT HISTIDINE KINASE"/>
    <property type="match status" value="1"/>
</dbReference>
<evidence type="ECO:0000256" key="1">
    <source>
        <dbReference type="ARBA" id="ARBA00000085"/>
    </source>
</evidence>
<reference evidence="18 19" key="1">
    <citation type="submission" date="2019-06" db="EMBL/GenBank/DDBJ databases">
        <title>Draft genome sequence of Methanolobus vulcani B1d.</title>
        <authorList>
            <person name="Creighbaum A.J."/>
            <person name="Ticak T."/>
            <person name="Hariraju D."/>
            <person name="Arivett B.A."/>
            <person name="Ferguson D.J.Jr."/>
        </authorList>
    </citation>
    <scope>NUCLEOTIDE SEQUENCE [LARGE SCALE GENOMIC DNA]</scope>
    <source>
        <strain evidence="18 19">B1d</strain>
    </source>
</reference>
<evidence type="ECO:0000259" key="15">
    <source>
        <dbReference type="PROSITE" id="PS50112"/>
    </source>
</evidence>
<dbReference type="InterPro" id="IPR000700">
    <property type="entry name" value="PAS-assoc_C"/>
</dbReference>
<keyword evidence="13" id="KW-0812">Transmembrane</keyword>
<dbReference type="PRINTS" id="PR00344">
    <property type="entry name" value="BCTRLSENSOR"/>
</dbReference>
<dbReference type="GO" id="GO:0030295">
    <property type="term" value="F:protein kinase activator activity"/>
    <property type="evidence" value="ECO:0007669"/>
    <property type="project" value="TreeGrafter"/>
</dbReference>
<dbReference type="InterPro" id="IPR003661">
    <property type="entry name" value="HisK_dim/P_dom"/>
</dbReference>
<evidence type="ECO:0000256" key="6">
    <source>
        <dbReference type="ARBA" id="ARBA00022679"/>
    </source>
</evidence>
<protein>
    <recommendedName>
        <fullName evidence="3">histidine kinase</fullName>
        <ecNumber evidence="3">2.7.13.3</ecNumber>
    </recommendedName>
</protein>
<dbReference type="Pfam" id="PF02518">
    <property type="entry name" value="HATPase_c"/>
    <property type="match status" value="1"/>
</dbReference>
<dbReference type="OrthoDB" id="125250at2157"/>
<evidence type="ECO:0000256" key="2">
    <source>
        <dbReference type="ARBA" id="ARBA00004236"/>
    </source>
</evidence>
<comment type="subcellular location">
    <subcellularLocation>
        <location evidence="2">Cell membrane</location>
    </subcellularLocation>
</comment>
<evidence type="ECO:0000256" key="5">
    <source>
        <dbReference type="ARBA" id="ARBA00022553"/>
    </source>
</evidence>
<comment type="catalytic activity">
    <reaction evidence="1">
        <text>ATP + protein L-histidine = ADP + protein N-phospho-L-histidine.</text>
        <dbReference type="EC" id="2.7.13.3"/>
    </reaction>
</comment>
<dbReference type="InterPro" id="IPR035965">
    <property type="entry name" value="PAS-like_dom_sf"/>
</dbReference>
<keyword evidence="8" id="KW-0418">Kinase</keyword>
<evidence type="ECO:0000256" key="13">
    <source>
        <dbReference type="SAM" id="Phobius"/>
    </source>
</evidence>
<evidence type="ECO:0000259" key="14">
    <source>
        <dbReference type="PROSITE" id="PS50109"/>
    </source>
</evidence>
<dbReference type="SUPFAM" id="SSF55785">
    <property type="entry name" value="PYP-like sensor domain (PAS domain)"/>
    <property type="match status" value="2"/>
</dbReference>
<keyword evidence="6" id="KW-0808">Transferase</keyword>
<sequence>MEASKPRKNSGFVSYIIRNRMAFFCASVTLVISLLIWWHACAIYQADLLNDQHTQVEVQLAPYGDSLSSIIGHSTSHLEGMGSFVEANPSKEELDENFEIFASGIYSGSSVIRMIRLFPVSNESYVYPHSCNAAGYCRTFNNLMNDEDPARKAALQETIRTGRTVVSDPCELQEGDMAVVARRAIYINGSLWGIAVLSLDFPSMIANSGLTDIGDDFDISLQGLSGQTLFGSNDTLLRSPSVYQVSLPEGNWELAAVPSEGWSASIEGPLGLFQKGGLIISLLLTLLVYIVLSRDIFLKAEVEERTASLRESEGRYRQLFDSNSDPVFLVAEDSRIMDANTVAMELYGYTRDELLEMVACDLSAPSMRDPASSPMEDILKNGMQFQWVHITRDGREFPVDINARPMELNGERYILASVRDITANKEAEEAIRKSEKKYRGLFENNISEVVITEMVPDENGRPIDYVFLDVNSSFEKNIGLKAEDVVGKRVTEVYPGIEKRENTLLDLHREVAITGIPVSVEIYSEELNEYFIVNAYRLEENIVVGVSQKITERKLAEIEVRKLNAELEKRVAERTSELEKANKELEAFTYSVSHDLRAPLRAIDGFSRIILEDYVELLDDEGKRLLNVIRTNTQKMDKLITDLLGLSRIGRNKMHLTPVNMNIMVNSVYNDLMTNQNSNNIEFNVSDLPDSYADSSLIKQVWINLISNAIKYSSSRDKSVIDVGAYTEDGMNVYYVKDNGVGFDPKYSHKLFGIFQRLHSEKEFPGTGVGLAIVQRIAKRHGGDVWAESELNNGATFYFSLPIKDGYDVYGE</sequence>
<dbReference type="GO" id="GO:0007234">
    <property type="term" value="P:osmosensory signaling via phosphorelay pathway"/>
    <property type="evidence" value="ECO:0007669"/>
    <property type="project" value="TreeGrafter"/>
</dbReference>
<evidence type="ECO:0000256" key="9">
    <source>
        <dbReference type="ARBA" id="ARBA00022840"/>
    </source>
</evidence>
<dbReference type="Gene3D" id="3.30.565.10">
    <property type="entry name" value="Histidine kinase-like ATPase, C-terminal domain"/>
    <property type="match status" value="1"/>
</dbReference>
<keyword evidence="11 13" id="KW-0472">Membrane</keyword>
<dbReference type="SMART" id="SM00091">
    <property type="entry name" value="PAS"/>
    <property type="match status" value="2"/>
</dbReference>
<dbReference type="GO" id="GO:0005886">
    <property type="term" value="C:plasma membrane"/>
    <property type="evidence" value="ECO:0007669"/>
    <property type="project" value="UniProtKB-SubCell"/>
</dbReference>
<dbReference type="NCBIfam" id="TIGR00229">
    <property type="entry name" value="sensory_box"/>
    <property type="match status" value="2"/>
</dbReference>
<dbReference type="InterPro" id="IPR004358">
    <property type="entry name" value="Sig_transdc_His_kin-like_C"/>
</dbReference>
<keyword evidence="19" id="KW-1185">Reference proteome</keyword>
<keyword evidence="7" id="KW-0547">Nucleotide-binding</keyword>
<dbReference type="Gene3D" id="1.10.287.130">
    <property type="match status" value="1"/>
</dbReference>
<dbReference type="PROSITE" id="PS50112">
    <property type="entry name" value="PAS"/>
    <property type="match status" value="1"/>
</dbReference>
<dbReference type="GO" id="GO:0005524">
    <property type="term" value="F:ATP binding"/>
    <property type="evidence" value="ECO:0007669"/>
    <property type="project" value="UniProtKB-KW"/>
</dbReference>
<gene>
    <name evidence="18" type="ORF">FKV42_04240</name>
</gene>
<dbReference type="SMART" id="SM00387">
    <property type="entry name" value="HATPase_c"/>
    <property type="match status" value="1"/>
</dbReference>
<dbReference type="Gene3D" id="3.30.450.20">
    <property type="entry name" value="PAS domain"/>
    <property type="match status" value="2"/>
</dbReference>
<dbReference type="Pfam" id="PF00512">
    <property type="entry name" value="HisKA"/>
    <property type="match status" value="1"/>
</dbReference>
<dbReference type="InterPro" id="IPR050351">
    <property type="entry name" value="BphY/WalK/GraS-like"/>
</dbReference>
<dbReference type="CDD" id="cd00082">
    <property type="entry name" value="HisKA"/>
    <property type="match status" value="1"/>
</dbReference>
<evidence type="ECO:0000256" key="7">
    <source>
        <dbReference type="ARBA" id="ARBA00022741"/>
    </source>
</evidence>
<dbReference type="CDD" id="cd00130">
    <property type="entry name" value="PAS"/>
    <property type="match status" value="2"/>
</dbReference>
<dbReference type="RefSeq" id="WP_154809016.1">
    <property type="nucleotide sequence ID" value="NZ_VIAQ01000011.1"/>
</dbReference>
<keyword evidence="13" id="KW-1133">Transmembrane helix</keyword>
<evidence type="ECO:0000256" key="3">
    <source>
        <dbReference type="ARBA" id="ARBA00012438"/>
    </source>
</evidence>
<dbReference type="FunFam" id="1.10.287.130:FF:000070">
    <property type="entry name" value="Histidine kinase sensor protein"/>
    <property type="match status" value="1"/>
</dbReference>
<evidence type="ECO:0000313" key="19">
    <source>
        <dbReference type="Proteomes" id="UP000319335"/>
    </source>
</evidence>
<keyword evidence="12" id="KW-0175">Coiled coil</keyword>
<keyword evidence="4" id="KW-1003">Cell membrane</keyword>
<feature type="domain" description="Histidine kinase" evidence="14">
    <location>
        <begin position="591"/>
        <end position="805"/>
    </location>
</feature>
<evidence type="ECO:0000256" key="11">
    <source>
        <dbReference type="ARBA" id="ARBA00023136"/>
    </source>
</evidence>
<dbReference type="AlphaFoldDB" id="A0A7Z8KQ99"/>
<dbReference type="EMBL" id="VIAQ01000011">
    <property type="protein sequence ID" value="TQD26673.1"/>
    <property type="molecule type" value="Genomic_DNA"/>
</dbReference>
<dbReference type="InterPro" id="IPR036097">
    <property type="entry name" value="HisK_dim/P_sf"/>
</dbReference>
<dbReference type="PROSITE" id="PS50109">
    <property type="entry name" value="HIS_KIN"/>
    <property type="match status" value="1"/>
</dbReference>
<evidence type="ECO:0000256" key="8">
    <source>
        <dbReference type="ARBA" id="ARBA00022777"/>
    </source>
</evidence>
<dbReference type="InterPro" id="IPR005467">
    <property type="entry name" value="His_kinase_dom"/>
</dbReference>
<dbReference type="InterPro" id="IPR000014">
    <property type="entry name" value="PAS"/>
</dbReference>
<feature type="coiled-coil region" evidence="12">
    <location>
        <begin position="546"/>
        <end position="584"/>
    </location>
</feature>
<keyword evidence="10" id="KW-0902">Two-component regulatory system</keyword>
<feature type="domain" description="PAC" evidence="16">
    <location>
        <begin position="381"/>
        <end position="433"/>
    </location>
</feature>
<evidence type="ECO:0000259" key="17">
    <source>
        <dbReference type="PROSITE" id="PS50839"/>
    </source>
</evidence>
<dbReference type="InterPro" id="IPR003594">
    <property type="entry name" value="HATPase_dom"/>
</dbReference>
<dbReference type="FunFam" id="3.30.565.10:FF:000023">
    <property type="entry name" value="PAS domain-containing sensor histidine kinase"/>
    <property type="match status" value="1"/>
</dbReference>
<evidence type="ECO:0000256" key="12">
    <source>
        <dbReference type="SAM" id="Coils"/>
    </source>
</evidence>